<organism evidence="3 4">
    <name type="scientific">Hibiscus sabdariffa</name>
    <name type="common">roselle</name>
    <dbReference type="NCBI Taxonomy" id="183260"/>
    <lineage>
        <taxon>Eukaryota</taxon>
        <taxon>Viridiplantae</taxon>
        <taxon>Streptophyta</taxon>
        <taxon>Embryophyta</taxon>
        <taxon>Tracheophyta</taxon>
        <taxon>Spermatophyta</taxon>
        <taxon>Magnoliopsida</taxon>
        <taxon>eudicotyledons</taxon>
        <taxon>Gunneridae</taxon>
        <taxon>Pentapetalae</taxon>
        <taxon>rosids</taxon>
        <taxon>malvids</taxon>
        <taxon>Malvales</taxon>
        <taxon>Malvaceae</taxon>
        <taxon>Malvoideae</taxon>
        <taxon>Hibiscus</taxon>
    </lineage>
</organism>
<gene>
    <name evidence="3" type="ORF">V6N11_038777</name>
</gene>
<dbReference type="Gene3D" id="1.10.110.10">
    <property type="entry name" value="Plant lipid-transfer and hydrophobic proteins"/>
    <property type="match status" value="1"/>
</dbReference>
<keyword evidence="4" id="KW-1185">Reference proteome</keyword>
<evidence type="ECO:0000313" key="3">
    <source>
        <dbReference type="EMBL" id="KAK9025923.1"/>
    </source>
</evidence>
<dbReference type="SUPFAM" id="SSF47699">
    <property type="entry name" value="Bifunctional inhibitor/lipid-transfer protein/seed storage 2S albumin"/>
    <property type="match status" value="1"/>
</dbReference>
<feature type="signal peptide" evidence="1">
    <location>
        <begin position="1"/>
        <end position="25"/>
    </location>
</feature>
<feature type="domain" description="Bifunctional inhibitor/plant lipid transfer protein/seed storage helical" evidence="2">
    <location>
        <begin position="32"/>
        <end position="104"/>
    </location>
</feature>
<evidence type="ECO:0000256" key="1">
    <source>
        <dbReference type="SAM" id="SignalP"/>
    </source>
</evidence>
<keyword evidence="1" id="KW-0732">Signal</keyword>
<dbReference type="InterPro" id="IPR044741">
    <property type="entry name" value="NsLTP-like"/>
</dbReference>
<dbReference type="PANTHER" id="PTHR33122">
    <property type="entry name" value="LIPID BINDING PROTEIN-RELATED"/>
    <property type="match status" value="1"/>
</dbReference>
<accession>A0ABR2SKZ0</accession>
<sequence length="132" mass="14268">MAMSTDKLLVQCLLATLLLVAAVEATDGPIVCNIALNRLQDCRPAVTGKHPPPPTKECCSLINRANLTCLCEFKSALPALKIEPSRAFALPRKCKSDHPVPPQCKGKFLPESLRVAGTALKIWNHVETVTVV</sequence>
<name>A0ABR2SKZ0_9ROSI</name>
<dbReference type="InterPro" id="IPR036312">
    <property type="entry name" value="Bifun_inhib/LTP/seed_sf"/>
</dbReference>
<evidence type="ECO:0000259" key="2">
    <source>
        <dbReference type="SMART" id="SM00499"/>
    </source>
</evidence>
<proteinExistence type="predicted"/>
<evidence type="ECO:0000313" key="4">
    <source>
        <dbReference type="Proteomes" id="UP001396334"/>
    </source>
</evidence>
<dbReference type="EMBL" id="JBBPBN010000013">
    <property type="protein sequence ID" value="KAK9025923.1"/>
    <property type="molecule type" value="Genomic_DNA"/>
</dbReference>
<dbReference type="SMART" id="SM00499">
    <property type="entry name" value="AAI"/>
    <property type="match status" value="1"/>
</dbReference>
<dbReference type="InterPro" id="IPR016140">
    <property type="entry name" value="Bifunc_inhib/LTP/seed_store"/>
</dbReference>
<dbReference type="Proteomes" id="UP001396334">
    <property type="component" value="Unassembled WGS sequence"/>
</dbReference>
<feature type="chain" id="PRO_5046539685" description="Bifunctional inhibitor/plant lipid transfer protein/seed storage helical domain-containing protein" evidence="1">
    <location>
        <begin position="26"/>
        <end position="132"/>
    </location>
</feature>
<dbReference type="PANTHER" id="PTHR33122:SF43">
    <property type="entry name" value="BIFUNCTIONAL INHIBITOR_PLANT LIPID TRANSFER PROTEIN_SEED STORAGE HELICAL DOMAIN-CONTAINING PROTEIN"/>
    <property type="match status" value="1"/>
</dbReference>
<dbReference type="InterPro" id="IPR039265">
    <property type="entry name" value="DIR1-like"/>
</dbReference>
<dbReference type="Pfam" id="PF14368">
    <property type="entry name" value="LTP_2"/>
    <property type="match status" value="1"/>
</dbReference>
<reference evidence="3 4" key="1">
    <citation type="journal article" date="2024" name="G3 (Bethesda)">
        <title>Genome assembly of Hibiscus sabdariffa L. provides insights into metabolisms of medicinal natural products.</title>
        <authorList>
            <person name="Kim T."/>
        </authorList>
    </citation>
    <scope>NUCLEOTIDE SEQUENCE [LARGE SCALE GENOMIC DNA]</scope>
    <source>
        <strain evidence="3">TK-2024</strain>
        <tissue evidence="3">Old leaves</tissue>
    </source>
</reference>
<protein>
    <recommendedName>
        <fullName evidence="2">Bifunctional inhibitor/plant lipid transfer protein/seed storage helical domain-containing protein</fullName>
    </recommendedName>
</protein>
<dbReference type="CDD" id="cd04660">
    <property type="entry name" value="nsLTP_like"/>
    <property type="match status" value="1"/>
</dbReference>
<comment type="caution">
    <text evidence="3">The sequence shown here is derived from an EMBL/GenBank/DDBJ whole genome shotgun (WGS) entry which is preliminary data.</text>
</comment>